<sequence>MTGEERRRKIAEMLGETPLSATKLAEKFGVSRQVIVQDVALLRAEGREIVATNRGYILPRARARRVFKARHSDARTREELYLIVDAGGRVEDVFVWHKVYGRIAAPMGISSRREVDEFMRKLESGVSVPLKNITGDYHYHTVSADSEAALDEIGARLARGGFLAEGE</sequence>
<dbReference type="InterPro" id="IPR013196">
    <property type="entry name" value="HTH_11"/>
</dbReference>
<dbReference type="Pfam" id="PF08279">
    <property type="entry name" value="HTH_11"/>
    <property type="match status" value="1"/>
</dbReference>
<dbReference type="InterPro" id="IPR036390">
    <property type="entry name" value="WH_DNA-bd_sf"/>
</dbReference>
<dbReference type="PANTHER" id="PTHR40068">
    <property type="entry name" value="TRANSCRIPTION REPRESSOR NIAR-RELATED"/>
    <property type="match status" value="1"/>
</dbReference>
<reference evidence="4" key="1">
    <citation type="journal article" date="2021" name="PeerJ">
        <title>Extensive microbial diversity within the chicken gut microbiome revealed by metagenomics and culture.</title>
        <authorList>
            <person name="Gilroy R."/>
            <person name="Ravi A."/>
            <person name="Getino M."/>
            <person name="Pursley I."/>
            <person name="Horton D.L."/>
            <person name="Alikhan N.F."/>
            <person name="Baker D."/>
            <person name="Gharbi K."/>
            <person name="Hall N."/>
            <person name="Watson M."/>
            <person name="Adriaenssens E.M."/>
            <person name="Foster-Nyarko E."/>
            <person name="Jarju S."/>
            <person name="Secka A."/>
            <person name="Antonio M."/>
            <person name="Oren A."/>
            <person name="Chaudhuri R.R."/>
            <person name="La Ragione R."/>
            <person name="Hildebrand F."/>
            <person name="Pallen M.J."/>
        </authorList>
    </citation>
    <scope>NUCLEOTIDE SEQUENCE</scope>
    <source>
        <strain evidence="4">CHK192-19661</strain>
    </source>
</reference>
<dbReference type="SUPFAM" id="SSF75500">
    <property type="entry name" value="Putative transcriptional regulator TM1602, C-terminal domain"/>
    <property type="match status" value="1"/>
</dbReference>
<feature type="binding site" evidence="1">
    <location>
        <position position="71"/>
    </location>
    <ligand>
        <name>Ni(2+)</name>
        <dbReference type="ChEBI" id="CHEBI:49786"/>
    </ligand>
</feature>
<dbReference type="InterPro" id="IPR036388">
    <property type="entry name" value="WH-like_DNA-bd_sf"/>
</dbReference>
<feature type="binding site" evidence="1">
    <location>
        <position position="138"/>
    </location>
    <ligand>
        <name>Ni(2+)</name>
        <dbReference type="ChEBI" id="CHEBI:49786"/>
    </ligand>
</feature>
<feature type="binding site" evidence="1">
    <location>
        <position position="79"/>
    </location>
    <ligand>
        <name>Ni(2+)</name>
        <dbReference type="ChEBI" id="CHEBI:49786"/>
    </ligand>
</feature>
<feature type="domain" description="3H" evidence="2">
    <location>
        <begin position="68"/>
        <end position="163"/>
    </location>
</feature>
<protein>
    <submittedName>
        <fullName evidence="4">Transcription repressor NadR</fullName>
    </submittedName>
</protein>
<dbReference type="Proteomes" id="UP000824025">
    <property type="component" value="Unassembled WGS sequence"/>
</dbReference>
<dbReference type="AlphaFoldDB" id="A0A9D2D5U0"/>
<dbReference type="Gene3D" id="1.10.10.10">
    <property type="entry name" value="Winged helix-like DNA-binding domain superfamily/Winged helix DNA-binding domain"/>
    <property type="match status" value="1"/>
</dbReference>
<reference evidence="4" key="2">
    <citation type="submission" date="2021-04" db="EMBL/GenBank/DDBJ databases">
        <authorList>
            <person name="Gilroy R."/>
        </authorList>
    </citation>
    <scope>NUCLEOTIDE SEQUENCE</scope>
    <source>
        <strain evidence="4">CHK192-19661</strain>
    </source>
</reference>
<proteinExistence type="predicted"/>
<comment type="caution">
    <text evidence="4">The sequence shown here is derived from an EMBL/GenBank/DDBJ whole genome shotgun (WGS) entry which is preliminary data.</text>
</comment>
<feature type="binding site" evidence="1">
    <location>
        <position position="140"/>
    </location>
    <ligand>
        <name>Ni(2+)</name>
        <dbReference type="ChEBI" id="CHEBI:49786"/>
    </ligand>
</feature>
<dbReference type="InterPro" id="IPR026043">
    <property type="entry name" value="NadR"/>
</dbReference>
<organism evidence="4 5">
    <name type="scientific">Candidatus Borkfalkia avicola</name>
    <dbReference type="NCBI Taxonomy" id="2838503"/>
    <lineage>
        <taxon>Bacteria</taxon>
        <taxon>Bacillati</taxon>
        <taxon>Bacillota</taxon>
        <taxon>Clostridia</taxon>
        <taxon>Christensenellales</taxon>
        <taxon>Christensenellaceae</taxon>
        <taxon>Candidatus Borkfalkia</taxon>
    </lineage>
</organism>
<dbReference type="GO" id="GO:0046872">
    <property type="term" value="F:metal ion binding"/>
    <property type="evidence" value="ECO:0007669"/>
    <property type="project" value="UniProtKB-KW"/>
</dbReference>
<dbReference type="Gene3D" id="3.30.1340.20">
    <property type="entry name" value="3H domain"/>
    <property type="match status" value="1"/>
</dbReference>
<evidence type="ECO:0000259" key="3">
    <source>
        <dbReference type="Pfam" id="PF08279"/>
    </source>
</evidence>
<evidence type="ECO:0000313" key="5">
    <source>
        <dbReference type="Proteomes" id="UP000824025"/>
    </source>
</evidence>
<dbReference type="EMBL" id="DXCF01000005">
    <property type="protein sequence ID" value="HIZ09182.1"/>
    <property type="molecule type" value="Genomic_DNA"/>
</dbReference>
<keyword evidence="1" id="KW-0479">Metal-binding</keyword>
<dbReference type="InterPro" id="IPR035922">
    <property type="entry name" value="3H_dom_sf"/>
</dbReference>
<dbReference type="Pfam" id="PF02829">
    <property type="entry name" value="3H"/>
    <property type="match status" value="1"/>
</dbReference>
<dbReference type="InterPro" id="IPR004173">
    <property type="entry name" value="3H_domain"/>
</dbReference>
<accession>A0A9D2D5U0</accession>
<evidence type="ECO:0000313" key="4">
    <source>
        <dbReference type="EMBL" id="HIZ09182.1"/>
    </source>
</evidence>
<gene>
    <name evidence="4" type="ORF">H9726_01715</name>
</gene>
<feature type="domain" description="Helix-turn-helix type 11" evidence="3">
    <location>
        <begin position="6"/>
        <end position="57"/>
    </location>
</feature>
<dbReference type="PANTHER" id="PTHR40068:SF1">
    <property type="entry name" value="TRANSCRIPTION REPRESSOR NIAR-RELATED"/>
    <property type="match status" value="1"/>
</dbReference>
<evidence type="ECO:0000259" key="2">
    <source>
        <dbReference type="Pfam" id="PF02829"/>
    </source>
</evidence>
<dbReference type="SUPFAM" id="SSF46785">
    <property type="entry name" value="Winged helix' DNA-binding domain"/>
    <property type="match status" value="1"/>
</dbReference>
<dbReference type="PIRSF" id="PIRSF037847">
    <property type="entry name" value="NiaR"/>
    <property type="match status" value="1"/>
</dbReference>
<keyword evidence="1" id="KW-0533">Nickel</keyword>
<name>A0A9D2D5U0_9FIRM</name>
<evidence type="ECO:0000256" key="1">
    <source>
        <dbReference type="PIRSR" id="PIRSR037847-1"/>
    </source>
</evidence>